<organism evidence="1">
    <name type="scientific">uncultured Nocardioides sp</name>
    <dbReference type="NCBI Taxonomy" id="198441"/>
    <lineage>
        <taxon>Bacteria</taxon>
        <taxon>Bacillati</taxon>
        <taxon>Actinomycetota</taxon>
        <taxon>Actinomycetes</taxon>
        <taxon>Propionibacteriales</taxon>
        <taxon>Nocardioidaceae</taxon>
        <taxon>Nocardioides</taxon>
        <taxon>environmental samples</taxon>
    </lineage>
</organism>
<sequence length="106" mass="11410">GPAIDSTAQVDGDAPVGVVGLHRRCGDHLARRRARSSLAHRRGPAALPDPRTLAVAAGGRHDGELAGADQRARRVGVQRARLRDARRCRGRRCRGRRWPDAGGRAL</sequence>
<proteinExistence type="predicted"/>
<gene>
    <name evidence="1" type="ORF">AVDCRST_MAG32-2557</name>
</gene>
<reference evidence="1" key="1">
    <citation type="submission" date="2020-02" db="EMBL/GenBank/DDBJ databases">
        <authorList>
            <person name="Meier V. D."/>
        </authorList>
    </citation>
    <scope>NUCLEOTIDE SEQUENCE</scope>
    <source>
        <strain evidence="1">AVDCRST_MAG32</strain>
    </source>
</reference>
<evidence type="ECO:0000313" key="1">
    <source>
        <dbReference type="EMBL" id="CAA9394660.1"/>
    </source>
</evidence>
<protein>
    <submittedName>
        <fullName evidence="1">Uncharacterized protein</fullName>
    </submittedName>
</protein>
<feature type="non-terminal residue" evidence="1">
    <location>
        <position position="106"/>
    </location>
</feature>
<dbReference type="AlphaFoldDB" id="A0A6J4NSL0"/>
<accession>A0A6J4NSL0</accession>
<feature type="non-terminal residue" evidence="1">
    <location>
        <position position="1"/>
    </location>
</feature>
<name>A0A6J4NSL0_9ACTN</name>
<dbReference type="EMBL" id="CADCUM010000099">
    <property type="protein sequence ID" value="CAA9394660.1"/>
    <property type="molecule type" value="Genomic_DNA"/>
</dbReference>